<comment type="caution">
    <text evidence="6">The sequence shown here is derived from an EMBL/GenBank/DDBJ whole genome shotgun (WGS) entry which is preliminary data.</text>
</comment>
<dbReference type="Pfam" id="PF00072">
    <property type="entry name" value="Response_reg"/>
    <property type="match status" value="1"/>
</dbReference>
<keyword evidence="2 6" id="KW-0238">DNA-binding</keyword>
<evidence type="ECO:0000313" key="6">
    <source>
        <dbReference type="EMBL" id="GIH69982.1"/>
    </source>
</evidence>
<gene>
    <name evidence="6" type="ORF">Mth01_22350</name>
</gene>
<dbReference type="PROSITE" id="PS50043">
    <property type="entry name" value="HTH_LUXR_2"/>
    <property type="match status" value="1"/>
</dbReference>
<evidence type="ECO:0000256" key="1">
    <source>
        <dbReference type="ARBA" id="ARBA00022553"/>
    </source>
</evidence>
<feature type="domain" description="Response regulatory" evidence="5">
    <location>
        <begin position="9"/>
        <end position="130"/>
    </location>
</feature>
<protein>
    <submittedName>
        <fullName evidence="6">DNA-binding response regulator</fullName>
    </submittedName>
</protein>
<dbReference type="InterPro" id="IPR039420">
    <property type="entry name" value="WalR-like"/>
</dbReference>
<evidence type="ECO:0000313" key="7">
    <source>
        <dbReference type="Proteomes" id="UP000610966"/>
    </source>
</evidence>
<dbReference type="CDD" id="cd17535">
    <property type="entry name" value="REC_NarL-like"/>
    <property type="match status" value="1"/>
</dbReference>
<dbReference type="Proteomes" id="UP000610966">
    <property type="component" value="Unassembled WGS sequence"/>
</dbReference>
<dbReference type="InterPro" id="IPR011006">
    <property type="entry name" value="CheY-like_superfamily"/>
</dbReference>
<dbReference type="SUPFAM" id="SSF46894">
    <property type="entry name" value="C-terminal effector domain of the bipartite response regulators"/>
    <property type="match status" value="1"/>
</dbReference>
<dbReference type="GO" id="GO:0003677">
    <property type="term" value="F:DNA binding"/>
    <property type="evidence" value="ECO:0007669"/>
    <property type="project" value="UniProtKB-KW"/>
</dbReference>
<sequence>MSTADNTIKVFLVDDHRVVRTGMRAFLEMLDDIEVVGEAGTGKEALDRLAVLDHSDELPDVVLMDLMMPVMDGIAATRELKARFPAVEVIAVTSFVEEKKVRAALEAGATGYLLKDAEADEVGRALRAAVRGEVHLDPAAARQLAAAMRAPVTATASLTPREREVLALIADGRSNRQIATALSVSERTARTHVSNILAKLGLSSRTQAALWAAREGITPS</sequence>
<dbReference type="EMBL" id="BOOG01000018">
    <property type="protein sequence ID" value="GIH69982.1"/>
    <property type="molecule type" value="Genomic_DNA"/>
</dbReference>
<keyword evidence="7" id="KW-1185">Reference proteome</keyword>
<dbReference type="GO" id="GO:0006355">
    <property type="term" value="P:regulation of DNA-templated transcription"/>
    <property type="evidence" value="ECO:0007669"/>
    <property type="project" value="InterPro"/>
</dbReference>
<keyword evidence="1 3" id="KW-0597">Phosphoprotein</keyword>
<dbReference type="PROSITE" id="PS50110">
    <property type="entry name" value="RESPONSE_REGULATORY"/>
    <property type="match status" value="1"/>
</dbReference>
<dbReference type="PANTHER" id="PTHR43214:SF43">
    <property type="entry name" value="TWO-COMPONENT RESPONSE REGULATOR"/>
    <property type="match status" value="1"/>
</dbReference>
<name>A0A8J3R6E8_9ACTN</name>
<dbReference type="InterPro" id="IPR000792">
    <property type="entry name" value="Tscrpt_reg_LuxR_C"/>
</dbReference>
<dbReference type="InterPro" id="IPR058245">
    <property type="entry name" value="NreC/VraR/RcsB-like_REC"/>
</dbReference>
<dbReference type="PRINTS" id="PR00038">
    <property type="entry name" value="HTHLUXR"/>
</dbReference>
<dbReference type="CDD" id="cd06170">
    <property type="entry name" value="LuxR_C_like"/>
    <property type="match status" value="1"/>
</dbReference>
<reference evidence="6" key="1">
    <citation type="submission" date="2021-01" db="EMBL/GenBank/DDBJ databases">
        <title>Whole genome shotgun sequence of Sphaerimonospora thailandensis NBRC 107569.</title>
        <authorList>
            <person name="Komaki H."/>
            <person name="Tamura T."/>
        </authorList>
    </citation>
    <scope>NUCLEOTIDE SEQUENCE</scope>
    <source>
        <strain evidence="6">NBRC 107569</strain>
    </source>
</reference>
<dbReference type="Pfam" id="PF00196">
    <property type="entry name" value="GerE"/>
    <property type="match status" value="1"/>
</dbReference>
<dbReference type="SMART" id="SM00448">
    <property type="entry name" value="REC"/>
    <property type="match status" value="1"/>
</dbReference>
<organism evidence="6 7">
    <name type="scientific">Sphaerimonospora thailandensis</name>
    <dbReference type="NCBI Taxonomy" id="795644"/>
    <lineage>
        <taxon>Bacteria</taxon>
        <taxon>Bacillati</taxon>
        <taxon>Actinomycetota</taxon>
        <taxon>Actinomycetes</taxon>
        <taxon>Streptosporangiales</taxon>
        <taxon>Streptosporangiaceae</taxon>
        <taxon>Sphaerimonospora</taxon>
    </lineage>
</organism>
<dbReference type="SMART" id="SM00421">
    <property type="entry name" value="HTH_LUXR"/>
    <property type="match status" value="1"/>
</dbReference>
<dbReference type="Gene3D" id="3.40.50.2300">
    <property type="match status" value="1"/>
</dbReference>
<dbReference type="GO" id="GO:0000160">
    <property type="term" value="P:phosphorelay signal transduction system"/>
    <property type="evidence" value="ECO:0007669"/>
    <property type="project" value="InterPro"/>
</dbReference>
<dbReference type="InterPro" id="IPR016032">
    <property type="entry name" value="Sig_transdc_resp-reg_C-effctor"/>
</dbReference>
<evidence type="ECO:0000259" key="4">
    <source>
        <dbReference type="PROSITE" id="PS50043"/>
    </source>
</evidence>
<accession>A0A8J3R6E8</accession>
<dbReference type="SUPFAM" id="SSF52172">
    <property type="entry name" value="CheY-like"/>
    <property type="match status" value="1"/>
</dbReference>
<evidence type="ECO:0000256" key="2">
    <source>
        <dbReference type="ARBA" id="ARBA00023125"/>
    </source>
</evidence>
<feature type="modified residue" description="4-aspartylphosphate" evidence="3">
    <location>
        <position position="65"/>
    </location>
</feature>
<proteinExistence type="predicted"/>
<evidence type="ECO:0000259" key="5">
    <source>
        <dbReference type="PROSITE" id="PS50110"/>
    </source>
</evidence>
<dbReference type="AlphaFoldDB" id="A0A8J3R6E8"/>
<dbReference type="InterPro" id="IPR001789">
    <property type="entry name" value="Sig_transdc_resp-reg_receiver"/>
</dbReference>
<dbReference type="PANTHER" id="PTHR43214">
    <property type="entry name" value="TWO-COMPONENT RESPONSE REGULATOR"/>
    <property type="match status" value="1"/>
</dbReference>
<dbReference type="RefSeq" id="WP_239089560.1">
    <property type="nucleotide sequence ID" value="NZ_BOOG01000018.1"/>
</dbReference>
<feature type="domain" description="HTH luxR-type" evidence="4">
    <location>
        <begin position="151"/>
        <end position="216"/>
    </location>
</feature>
<evidence type="ECO:0000256" key="3">
    <source>
        <dbReference type="PROSITE-ProRule" id="PRU00169"/>
    </source>
</evidence>